<feature type="binding site" evidence="22">
    <location>
        <position position="310"/>
    </location>
    <ligand>
        <name>Zn(2+)</name>
        <dbReference type="ChEBI" id="CHEBI:29105"/>
    </ligand>
</feature>
<evidence type="ECO:0000256" key="5">
    <source>
        <dbReference type="ARBA" id="ARBA00010398"/>
    </source>
</evidence>
<accession>A0ABV8EVQ7</accession>
<dbReference type="Gene3D" id="1.10.288.10">
    <property type="entry name" value="Cobalamin-dependent Methionine Synthase, domain 2"/>
    <property type="match status" value="1"/>
</dbReference>
<dbReference type="InterPro" id="IPR011005">
    <property type="entry name" value="Dihydropteroate_synth-like_sf"/>
</dbReference>
<evidence type="ECO:0000256" key="18">
    <source>
        <dbReference type="ARBA" id="ARBA00025552"/>
    </source>
</evidence>
<dbReference type="PIRSF" id="PIRSF000381">
    <property type="entry name" value="MetH"/>
    <property type="match status" value="1"/>
</dbReference>
<evidence type="ECO:0000256" key="19">
    <source>
        <dbReference type="ARBA" id="ARBA00031040"/>
    </source>
</evidence>
<dbReference type="EMBL" id="JBHSBC010000008">
    <property type="protein sequence ID" value="MFC3980371.1"/>
    <property type="molecule type" value="Genomic_DNA"/>
</dbReference>
<keyword evidence="29" id="KW-1185">Reference proteome</keyword>
<evidence type="ECO:0000256" key="10">
    <source>
        <dbReference type="ARBA" id="ARBA00022628"/>
    </source>
</evidence>
<dbReference type="SUPFAM" id="SSF82282">
    <property type="entry name" value="Homocysteine S-methyltransferase"/>
    <property type="match status" value="1"/>
</dbReference>
<sequence length="1212" mass="132107">MEKTAPVETRAERTRRLRDILDQRIAVLDGAWGTMLQGAKLTPQDYRGDRFTDHEMDVTGDPDLLNITRPDLILDVHRQYLAAGADITTTNTFTATSIAQADYGLQEHVREMNLQGARLARQAADEAGGKFVAGSVGPLNVTLSLSPRVDDPSYRAVTFDQVKASYAEQIAALADGGVDLLLVETIFDTLNAKAAITAAQEVAPDLPLWISVTIVDLSGRTLSGQTVEAFWNSVKHAKPLVVGVNCSLGAVEMRPHVEELAKLSGTYTASHPNAGLPNAFGGYDQTPEETAHLLGEFAAEGLVNLVGGCCGTSPAHIKQIAGIVAGRAPRQVATPPRRSRFSGLETFEIGPDTGFVMIGERTNVTGSARFRRLIEAGNFHAAADVALEQVRGGANLLDVNMDADLLESEQVMTSFLNLIATEPEIAKIPVMIDSSRWSVLEAGLKCVQGNGVVNSISLKEGEEPFLEQARRVKSFGAGVVVMAFDEQGQAETADRKVEICGRAYDLLTQQVGFAPEDIIFDPNVLAVATGMSEHNGYAKEFIEALPRIKERCPGALTSGGISNLSFSFRGNDVVREAMHSAFLLHAVRAGLDMGIVNAGQLAVYADIPADLLEHVEDVLFDRREDATDRLIEFARTVSGSGTERKVDLSWREQPVAERLAHALVHGITDFVEEDTEEARKIAASPLEVIEGPLMDGMKIVGDLFGSGKMFLPQVVKSARVMKRSVAYLEPFMEAEKERARLAGQVETRKGQGKVVLATVKGDVHDIGKNIVGVVLGCNNYEVVDLGVMVPAAKILDTAVAEGADAVGLSGLITPSLDEMVSVAAEMERRGLKLPLLIGGATTSRQHTAVRIAPAYTNTVVHVLDASRVVGVVSDLLDAERAEALDAANREEQQALREAHENRRRQPMLTLEEARANAERPVFDELPVPEFTGLKVVRPSLTELREMIDWRFFFLAWELKGTFPAILEQPAARDLYDDGQRLLDQIIADGSLRPEGVYGFWPAHSEGDDLVLENGIRIPMLRQQTLKPEGRPNRSLADYVAPSGDHIGGFAVAVHGAEELAARYEESHDDYQAIMAKALADRLAEAFAEQIHLQARRSWFEPDSQPVLEDLHAERYRGIRPALGYPACPDHTRKRTLFDLLGAESHGMVLTESYATTPAASVSGLLFAHPDARYFTVGRLGRDQIEDYARRTGMSQEETERWLRPNLAYEPES</sequence>
<feature type="binding site" evidence="22">
    <location>
        <position position="309"/>
    </location>
    <ligand>
        <name>Zn(2+)</name>
        <dbReference type="ChEBI" id="CHEBI:29105"/>
    </ligand>
</feature>
<evidence type="ECO:0000256" key="7">
    <source>
        <dbReference type="ARBA" id="ARBA00013998"/>
    </source>
</evidence>
<evidence type="ECO:0000313" key="28">
    <source>
        <dbReference type="EMBL" id="MFC3980371.1"/>
    </source>
</evidence>
<comment type="pathway">
    <text evidence="4 21">Amino-acid biosynthesis; L-methionine biosynthesis via de novo pathway; L-methionine from L-homocysteine (MetH route): step 1/1.</text>
</comment>
<dbReference type="Pfam" id="PF02607">
    <property type="entry name" value="B12-binding_2"/>
    <property type="match status" value="1"/>
</dbReference>
<evidence type="ECO:0000259" key="26">
    <source>
        <dbReference type="PROSITE" id="PS51332"/>
    </source>
</evidence>
<keyword evidence="12 21" id="KW-0949">S-adenosyl-L-methionine</keyword>
<dbReference type="Pfam" id="PF02965">
    <property type="entry name" value="Met_synt_B12"/>
    <property type="match status" value="1"/>
</dbReference>
<evidence type="ECO:0000256" key="9">
    <source>
        <dbReference type="ARBA" id="ARBA00022605"/>
    </source>
</evidence>
<dbReference type="Gene3D" id="3.10.196.10">
    <property type="entry name" value="Vitamin B12-dependent methionine synthase, activation domain"/>
    <property type="match status" value="1"/>
</dbReference>
<dbReference type="InterPro" id="IPR050554">
    <property type="entry name" value="Met_Synthase/Corrinoid"/>
</dbReference>
<evidence type="ECO:0000256" key="20">
    <source>
        <dbReference type="NCBIfam" id="TIGR02082"/>
    </source>
</evidence>
<protein>
    <recommendedName>
        <fullName evidence="7 20">Methionine synthase</fullName>
        <ecNumber evidence="6 20">2.1.1.13</ecNumber>
    </recommendedName>
    <alternativeName>
        <fullName evidence="19 21">5-methyltetrahydrofolate--homocysteine methyltransferase</fullName>
    </alternativeName>
</protein>
<dbReference type="NCBIfam" id="NF007024">
    <property type="entry name" value="PRK09490.1"/>
    <property type="match status" value="1"/>
</dbReference>
<evidence type="ECO:0000256" key="3">
    <source>
        <dbReference type="ARBA" id="ARBA00001956"/>
    </source>
</evidence>
<dbReference type="InterPro" id="IPR003759">
    <property type="entry name" value="Cbl-bd_cap"/>
</dbReference>
<keyword evidence="8 21" id="KW-0489">Methyltransferase</keyword>
<comment type="catalytic activity">
    <reaction evidence="1 21">
        <text>(6S)-5-methyl-5,6,7,8-tetrahydrofolate + L-homocysteine = (6S)-5,6,7,8-tetrahydrofolate + L-methionine</text>
        <dbReference type="Rhea" id="RHEA:11172"/>
        <dbReference type="ChEBI" id="CHEBI:18608"/>
        <dbReference type="ChEBI" id="CHEBI:57453"/>
        <dbReference type="ChEBI" id="CHEBI:57844"/>
        <dbReference type="ChEBI" id="CHEBI:58199"/>
        <dbReference type="EC" id="2.1.1.13"/>
    </reaction>
</comment>
<keyword evidence="16 21" id="KW-0486">Methionine biosynthesis</keyword>
<dbReference type="CDD" id="cd02069">
    <property type="entry name" value="methionine_synthase_B12_BD"/>
    <property type="match status" value="1"/>
</dbReference>
<evidence type="ECO:0000256" key="11">
    <source>
        <dbReference type="ARBA" id="ARBA00022679"/>
    </source>
</evidence>
<dbReference type="Gene3D" id="3.20.20.330">
    <property type="entry name" value="Homocysteine-binding-like domain"/>
    <property type="match status" value="1"/>
</dbReference>
<reference evidence="29" key="1">
    <citation type="journal article" date="2019" name="Int. J. Syst. Evol. Microbiol.">
        <title>The Global Catalogue of Microorganisms (GCM) 10K type strain sequencing project: providing services to taxonomists for standard genome sequencing and annotation.</title>
        <authorList>
            <consortium name="The Broad Institute Genomics Platform"/>
            <consortium name="The Broad Institute Genome Sequencing Center for Infectious Disease"/>
            <person name="Wu L."/>
            <person name="Ma J."/>
        </authorList>
    </citation>
    <scope>NUCLEOTIDE SEQUENCE [LARGE SCALE GENOMIC DNA]</scope>
    <source>
        <strain evidence="29">TBRC 7912</strain>
    </source>
</reference>
<evidence type="ECO:0000256" key="4">
    <source>
        <dbReference type="ARBA" id="ARBA00005178"/>
    </source>
</evidence>
<keyword evidence="17 21" id="KW-0170">Cobalt</keyword>
<organism evidence="28 29">
    <name type="scientific">Streptosporangium jomthongense</name>
    <dbReference type="NCBI Taxonomy" id="1193683"/>
    <lineage>
        <taxon>Bacteria</taxon>
        <taxon>Bacillati</taxon>
        <taxon>Actinomycetota</taxon>
        <taxon>Actinomycetes</taxon>
        <taxon>Streptosporangiales</taxon>
        <taxon>Streptosporangiaceae</taxon>
        <taxon>Streptosporangium</taxon>
    </lineage>
</organism>
<feature type="domain" description="AdoMet activation" evidence="25">
    <location>
        <begin position="901"/>
        <end position="1211"/>
    </location>
</feature>
<dbReference type="InterPro" id="IPR036724">
    <property type="entry name" value="Cobalamin-bd_sf"/>
</dbReference>
<dbReference type="InterPro" id="IPR000489">
    <property type="entry name" value="Pterin-binding_dom"/>
</dbReference>
<evidence type="ECO:0000256" key="6">
    <source>
        <dbReference type="ARBA" id="ARBA00012032"/>
    </source>
</evidence>
<feature type="domain" description="B12-binding N-terminal" evidence="27">
    <location>
        <begin position="646"/>
        <end position="740"/>
    </location>
</feature>
<dbReference type="GO" id="GO:0032259">
    <property type="term" value="P:methylation"/>
    <property type="evidence" value="ECO:0007669"/>
    <property type="project" value="UniProtKB-KW"/>
</dbReference>
<keyword evidence="14" id="KW-0677">Repeat</keyword>
<comment type="function">
    <text evidence="18 21">Catalyzes the transfer of a methyl group from methyl-cobalamin to homocysteine, yielding enzyme-bound cob(I)alamin and methionine. Subsequently, remethylates the cofactor using methyltetrahydrofolate.</text>
</comment>
<dbReference type="InterPro" id="IPR011822">
    <property type="entry name" value="MetH"/>
</dbReference>
<evidence type="ECO:0000256" key="8">
    <source>
        <dbReference type="ARBA" id="ARBA00022603"/>
    </source>
</evidence>
<dbReference type="Pfam" id="PF02310">
    <property type="entry name" value="B12-binding"/>
    <property type="match status" value="1"/>
</dbReference>
<dbReference type="InterPro" id="IPR036594">
    <property type="entry name" value="Meth_synthase_dom"/>
</dbReference>
<dbReference type="Gene3D" id="3.40.50.280">
    <property type="entry name" value="Cobalamin-binding domain"/>
    <property type="match status" value="1"/>
</dbReference>
<keyword evidence="15 21" id="KW-0862">Zinc</keyword>
<evidence type="ECO:0000256" key="13">
    <source>
        <dbReference type="ARBA" id="ARBA00022723"/>
    </source>
</evidence>
<dbReference type="InterPro" id="IPR006158">
    <property type="entry name" value="Cobalamin-bd"/>
</dbReference>
<dbReference type="PROSITE" id="PS50972">
    <property type="entry name" value="PTERIN_BINDING"/>
    <property type="match status" value="1"/>
</dbReference>
<keyword evidence="10 21" id="KW-0846">Cobalamin</keyword>
<keyword evidence="11 21" id="KW-0808">Transferase</keyword>
<dbReference type="CDD" id="cd00740">
    <property type="entry name" value="MeTr"/>
    <property type="match status" value="1"/>
</dbReference>
<dbReference type="SUPFAM" id="SSF51717">
    <property type="entry name" value="Dihydropteroate synthetase-like"/>
    <property type="match status" value="1"/>
</dbReference>
<evidence type="ECO:0000259" key="23">
    <source>
        <dbReference type="PROSITE" id="PS50970"/>
    </source>
</evidence>
<evidence type="ECO:0000256" key="16">
    <source>
        <dbReference type="ARBA" id="ARBA00023167"/>
    </source>
</evidence>
<evidence type="ECO:0000259" key="25">
    <source>
        <dbReference type="PROSITE" id="PS50974"/>
    </source>
</evidence>
<dbReference type="SUPFAM" id="SSF52242">
    <property type="entry name" value="Cobalamin (vitamin B12)-binding domain"/>
    <property type="match status" value="1"/>
</dbReference>
<dbReference type="Gene3D" id="1.10.1240.10">
    <property type="entry name" value="Methionine synthase domain"/>
    <property type="match status" value="1"/>
</dbReference>
<dbReference type="Pfam" id="PF02574">
    <property type="entry name" value="S-methyl_trans"/>
    <property type="match status" value="1"/>
</dbReference>
<evidence type="ECO:0000256" key="21">
    <source>
        <dbReference type="PIRNR" id="PIRNR000381"/>
    </source>
</evidence>
<gene>
    <name evidence="28" type="primary">metH</name>
    <name evidence="28" type="ORF">ACFOYY_09580</name>
</gene>
<name>A0ABV8EVQ7_9ACTN</name>
<keyword evidence="9 21" id="KW-0028">Amino-acid biosynthesis</keyword>
<dbReference type="EC" id="2.1.1.13" evidence="6 20"/>
<dbReference type="PANTHER" id="PTHR45833">
    <property type="entry name" value="METHIONINE SYNTHASE"/>
    <property type="match status" value="1"/>
</dbReference>
<evidence type="ECO:0000259" key="27">
    <source>
        <dbReference type="PROSITE" id="PS51337"/>
    </source>
</evidence>
<dbReference type="Pfam" id="PF00809">
    <property type="entry name" value="Pterin_bind"/>
    <property type="match status" value="1"/>
</dbReference>
<dbReference type="SMART" id="SM01018">
    <property type="entry name" value="B12-binding_2"/>
    <property type="match status" value="1"/>
</dbReference>
<feature type="domain" description="B12-binding" evidence="26">
    <location>
        <begin position="751"/>
        <end position="886"/>
    </location>
</feature>
<dbReference type="PROSITE" id="PS50974">
    <property type="entry name" value="ADOMET_ACTIVATION"/>
    <property type="match status" value="1"/>
</dbReference>
<evidence type="ECO:0000256" key="2">
    <source>
        <dbReference type="ARBA" id="ARBA00001947"/>
    </source>
</evidence>
<dbReference type="PROSITE" id="PS50970">
    <property type="entry name" value="HCY"/>
    <property type="match status" value="1"/>
</dbReference>
<dbReference type="PANTHER" id="PTHR45833:SF1">
    <property type="entry name" value="METHIONINE SYNTHASE"/>
    <property type="match status" value="1"/>
</dbReference>
<feature type="domain" description="Hcy-binding" evidence="23">
    <location>
        <begin position="14"/>
        <end position="324"/>
    </location>
</feature>
<evidence type="ECO:0000256" key="1">
    <source>
        <dbReference type="ARBA" id="ARBA00001700"/>
    </source>
</evidence>
<evidence type="ECO:0000256" key="17">
    <source>
        <dbReference type="ARBA" id="ARBA00023285"/>
    </source>
</evidence>
<dbReference type="RefSeq" id="WP_386189392.1">
    <property type="nucleotide sequence ID" value="NZ_JBHSBC010000008.1"/>
</dbReference>
<evidence type="ECO:0000313" key="29">
    <source>
        <dbReference type="Proteomes" id="UP001595698"/>
    </source>
</evidence>
<keyword evidence="13 21" id="KW-0479">Metal-binding</keyword>
<evidence type="ECO:0000259" key="24">
    <source>
        <dbReference type="PROSITE" id="PS50972"/>
    </source>
</evidence>
<proteinExistence type="inferred from homology"/>
<comment type="cofactor">
    <cofactor evidence="3 21">
        <name>methylcob(III)alamin</name>
        <dbReference type="ChEBI" id="CHEBI:28115"/>
    </cofactor>
</comment>
<dbReference type="PROSITE" id="PS51332">
    <property type="entry name" value="B12_BINDING"/>
    <property type="match status" value="1"/>
</dbReference>
<feature type="domain" description="Pterin-binding" evidence="24">
    <location>
        <begin position="355"/>
        <end position="616"/>
    </location>
</feature>
<dbReference type="SUPFAM" id="SSF47644">
    <property type="entry name" value="Methionine synthase domain"/>
    <property type="match status" value="1"/>
</dbReference>
<dbReference type="InterPro" id="IPR003726">
    <property type="entry name" value="HCY_dom"/>
</dbReference>
<evidence type="ECO:0000256" key="12">
    <source>
        <dbReference type="ARBA" id="ARBA00022691"/>
    </source>
</evidence>
<dbReference type="SUPFAM" id="SSF56507">
    <property type="entry name" value="Methionine synthase activation domain-like"/>
    <property type="match status" value="1"/>
</dbReference>
<dbReference type="PROSITE" id="PS51337">
    <property type="entry name" value="B12_BINDING_NTER"/>
    <property type="match status" value="1"/>
</dbReference>
<dbReference type="Gene3D" id="3.20.20.20">
    <property type="entry name" value="Dihydropteroate synthase-like"/>
    <property type="match status" value="1"/>
</dbReference>
<dbReference type="GO" id="GO:0008705">
    <property type="term" value="F:methionine synthase activity"/>
    <property type="evidence" value="ECO:0007669"/>
    <property type="project" value="UniProtKB-EC"/>
</dbReference>
<dbReference type="InterPro" id="IPR004223">
    <property type="entry name" value="VitB12-dep_Met_synth_activ_dom"/>
</dbReference>
<comment type="domain">
    <text evidence="21">Modular enzyme with four functionally distinct domains. The isolated Hcy-binding domain catalyzes methyl transfer from free methylcobalamin to homocysteine. The Hcy-binding domain in association with the pterin-binding domain catalyzes the methylation of cob(I)alamin by methyltetrahydrofolate and the methylation of homocysteine. The B12-binding domain binds the cofactor. The AdoMet activation domain binds S-adenosyl-L-methionine. Under aerobic conditions cob(I)alamin can be converted to inactive cob(II)alamin. Reductive methylation by S-adenosyl-L-methionine and flavodoxin regenerates methylcobalamin.</text>
</comment>
<comment type="caution">
    <text evidence="28">The sequence shown here is derived from an EMBL/GenBank/DDBJ whole genome shotgun (WGS) entry which is preliminary data.</text>
</comment>
<feature type="binding site" evidence="22">
    <location>
        <position position="246"/>
    </location>
    <ligand>
        <name>Zn(2+)</name>
        <dbReference type="ChEBI" id="CHEBI:29105"/>
    </ligand>
</feature>
<evidence type="ECO:0000256" key="22">
    <source>
        <dbReference type="PROSITE-ProRule" id="PRU00333"/>
    </source>
</evidence>
<evidence type="ECO:0000256" key="15">
    <source>
        <dbReference type="ARBA" id="ARBA00022833"/>
    </source>
</evidence>
<dbReference type="InterPro" id="IPR037010">
    <property type="entry name" value="VitB12-dep_Met_synth_activ_sf"/>
</dbReference>
<comment type="similarity">
    <text evidence="5">Belongs to the vitamin-B12 dependent methionine synthase family.</text>
</comment>
<dbReference type="InterPro" id="IPR036589">
    <property type="entry name" value="HCY_dom_sf"/>
</dbReference>
<evidence type="ECO:0000256" key="14">
    <source>
        <dbReference type="ARBA" id="ARBA00022737"/>
    </source>
</evidence>
<comment type="cofactor">
    <cofactor evidence="2 21 22">
        <name>Zn(2+)</name>
        <dbReference type="ChEBI" id="CHEBI:29105"/>
    </cofactor>
</comment>
<dbReference type="Proteomes" id="UP001595698">
    <property type="component" value="Unassembled WGS sequence"/>
</dbReference>
<dbReference type="NCBIfam" id="TIGR02082">
    <property type="entry name" value="metH"/>
    <property type="match status" value="1"/>
</dbReference>
<dbReference type="InterPro" id="IPR033706">
    <property type="entry name" value="Met_synthase_B12-bd"/>
</dbReference>